<accession>A0ABQ8JBT0</accession>
<reference evidence="1 2" key="1">
    <citation type="journal article" date="2018" name="J. Allergy Clin. Immunol.">
        <title>High-quality assembly of Dermatophagoides pteronyssinus genome and transcriptome reveals a wide range of novel allergens.</title>
        <authorList>
            <person name="Liu X.Y."/>
            <person name="Yang K.Y."/>
            <person name="Wang M.Q."/>
            <person name="Kwok J.S."/>
            <person name="Zeng X."/>
            <person name="Yang Z."/>
            <person name="Xiao X.J."/>
            <person name="Lau C.P."/>
            <person name="Li Y."/>
            <person name="Huang Z.M."/>
            <person name="Ba J.G."/>
            <person name="Yim A.K."/>
            <person name="Ouyang C.Y."/>
            <person name="Ngai S.M."/>
            <person name="Chan T.F."/>
            <person name="Leung E.L."/>
            <person name="Liu L."/>
            <person name="Liu Z.G."/>
            <person name="Tsui S.K."/>
        </authorList>
    </citation>
    <scope>NUCLEOTIDE SEQUENCE [LARGE SCALE GENOMIC DNA]</scope>
    <source>
        <strain evidence="1">Derp</strain>
    </source>
</reference>
<gene>
    <name evidence="1" type="ORF">DERP_001693</name>
</gene>
<evidence type="ECO:0000313" key="1">
    <source>
        <dbReference type="EMBL" id="KAH9419862.1"/>
    </source>
</evidence>
<comment type="caution">
    <text evidence="1">The sequence shown here is derived from an EMBL/GenBank/DDBJ whole genome shotgun (WGS) entry which is preliminary data.</text>
</comment>
<dbReference type="EMBL" id="NJHN03000054">
    <property type="protein sequence ID" value="KAH9419862.1"/>
    <property type="molecule type" value="Genomic_DNA"/>
</dbReference>
<feature type="non-terminal residue" evidence="1">
    <location>
        <position position="1"/>
    </location>
</feature>
<feature type="non-terminal residue" evidence="1">
    <location>
        <position position="70"/>
    </location>
</feature>
<proteinExistence type="predicted"/>
<name>A0ABQ8JBT0_DERPT</name>
<sequence>TDKFDRLLSISSTAKFPLLNLSWFLYEESITHCWYDFEDVDYQHLNYLDVDFVVNEDDDNDDEVINMVMY</sequence>
<reference evidence="1 2" key="2">
    <citation type="journal article" date="2022" name="Mol. Biol. Evol.">
        <title>Comparative Genomics Reveals Insights into the Divergent Evolution of Astigmatic Mites and Household Pest Adaptations.</title>
        <authorList>
            <person name="Xiong Q."/>
            <person name="Wan A.T."/>
            <person name="Liu X."/>
            <person name="Fung C.S."/>
            <person name="Xiao X."/>
            <person name="Malainual N."/>
            <person name="Hou J."/>
            <person name="Wang L."/>
            <person name="Wang M."/>
            <person name="Yang K.Y."/>
            <person name="Cui Y."/>
            <person name="Leung E.L."/>
            <person name="Nong W."/>
            <person name="Shin S.K."/>
            <person name="Au S.W."/>
            <person name="Jeong K.Y."/>
            <person name="Chew F.T."/>
            <person name="Hui J.H."/>
            <person name="Leung T.F."/>
            <person name="Tungtrongchitr A."/>
            <person name="Zhong N."/>
            <person name="Liu Z."/>
            <person name="Tsui S.K."/>
        </authorList>
    </citation>
    <scope>NUCLEOTIDE SEQUENCE [LARGE SCALE GENOMIC DNA]</scope>
    <source>
        <strain evidence="1">Derp</strain>
    </source>
</reference>
<dbReference type="Proteomes" id="UP000887458">
    <property type="component" value="Unassembled WGS sequence"/>
</dbReference>
<organism evidence="1 2">
    <name type="scientific">Dermatophagoides pteronyssinus</name>
    <name type="common">European house dust mite</name>
    <dbReference type="NCBI Taxonomy" id="6956"/>
    <lineage>
        <taxon>Eukaryota</taxon>
        <taxon>Metazoa</taxon>
        <taxon>Ecdysozoa</taxon>
        <taxon>Arthropoda</taxon>
        <taxon>Chelicerata</taxon>
        <taxon>Arachnida</taxon>
        <taxon>Acari</taxon>
        <taxon>Acariformes</taxon>
        <taxon>Sarcoptiformes</taxon>
        <taxon>Astigmata</taxon>
        <taxon>Psoroptidia</taxon>
        <taxon>Analgoidea</taxon>
        <taxon>Pyroglyphidae</taxon>
        <taxon>Dermatophagoidinae</taxon>
        <taxon>Dermatophagoides</taxon>
    </lineage>
</organism>
<keyword evidence="2" id="KW-1185">Reference proteome</keyword>
<protein>
    <submittedName>
        <fullName evidence="1">Uncharacterized protein</fullName>
    </submittedName>
</protein>
<evidence type="ECO:0000313" key="2">
    <source>
        <dbReference type="Proteomes" id="UP000887458"/>
    </source>
</evidence>